<protein>
    <submittedName>
        <fullName evidence="1">Outer membrane lipoprotein Blc</fullName>
    </submittedName>
</protein>
<keyword evidence="1" id="KW-0449">Lipoprotein</keyword>
<dbReference type="Pfam" id="PF08212">
    <property type="entry name" value="Lipocalin_2"/>
    <property type="match status" value="1"/>
</dbReference>
<gene>
    <name evidence="1" type="ORF">IMCC12053_2545</name>
</gene>
<organism evidence="1 2">
    <name type="scientific">Celeribacter marinus</name>
    <dbReference type="NCBI Taxonomy" id="1397108"/>
    <lineage>
        <taxon>Bacteria</taxon>
        <taxon>Pseudomonadati</taxon>
        <taxon>Pseudomonadota</taxon>
        <taxon>Alphaproteobacteria</taxon>
        <taxon>Rhodobacterales</taxon>
        <taxon>Roseobacteraceae</taxon>
        <taxon>Celeribacter</taxon>
    </lineage>
</organism>
<keyword evidence="2" id="KW-1185">Reference proteome</keyword>
<accession>A0A0N9ZLE2</accession>
<dbReference type="SUPFAM" id="SSF50814">
    <property type="entry name" value="Lipocalins"/>
    <property type="match status" value="1"/>
</dbReference>
<dbReference type="Gene3D" id="2.40.128.20">
    <property type="match status" value="1"/>
</dbReference>
<dbReference type="PATRIC" id="fig|1397108.4.peg.2599"/>
<dbReference type="InterPro" id="IPR012674">
    <property type="entry name" value="Calycin"/>
</dbReference>
<sequence length="168" mass="18006">MRGLIAVIGLVVLSGCLGRTQMPDATGPRDADVPMSSMAAFDPLEFAGRWNEVMTYLPAGASCVVGGMTFTPQRGGDMTLTEGPCADGTPRRGLAKRVGPGRFEFMGETLWVLWIDQEVQTAVIATPTGRAHILSRSLSIPADKRQAAKEILTWNGFDVSTLAPARRN</sequence>
<dbReference type="RefSeq" id="WP_062219507.1">
    <property type="nucleotide sequence ID" value="NZ_CP012023.1"/>
</dbReference>
<reference evidence="1 2" key="1">
    <citation type="submission" date="2015-05" db="EMBL/GenBank/DDBJ databases">
        <authorList>
            <person name="Wang D.B."/>
            <person name="Wang M."/>
        </authorList>
    </citation>
    <scope>NUCLEOTIDE SEQUENCE [LARGE SCALE GENOMIC DNA]</scope>
    <source>
        <strain evidence="1 2">IMCC 12053</strain>
    </source>
</reference>
<dbReference type="STRING" id="1397108.IMCC12053_2545"/>
<dbReference type="Proteomes" id="UP000064920">
    <property type="component" value="Chromosome"/>
</dbReference>
<name>A0A0N9ZLE2_9RHOB</name>
<proteinExistence type="predicted"/>
<evidence type="ECO:0000313" key="2">
    <source>
        <dbReference type="Proteomes" id="UP000064920"/>
    </source>
</evidence>
<dbReference type="OrthoDB" id="594739at2"/>
<dbReference type="KEGG" id="cmar:IMCC12053_2545"/>
<dbReference type="PROSITE" id="PS51257">
    <property type="entry name" value="PROKAR_LIPOPROTEIN"/>
    <property type="match status" value="1"/>
</dbReference>
<dbReference type="InterPro" id="IPR000566">
    <property type="entry name" value="Lipocln_cytosolic_FA-bd_dom"/>
</dbReference>
<dbReference type="AlphaFoldDB" id="A0A0N9ZLE2"/>
<evidence type="ECO:0000313" key="1">
    <source>
        <dbReference type="EMBL" id="ALI56492.1"/>
    </source>
</evidence>
<dbReference type="EMBL" id="CP012023">
    <property type="protein sequence ID" value="ALI56492.1"/>
    <property type="molecule type" value="Genomic_DNA"/>
</dbReference>